<protein>
    <submittedName>
        <fullName evidence="2">Uncharacterized protein</fullName>
    </submittedName>
</protein>
<keyword evidence="3" id="KW-1185">Reference proteome</keyword>
<evidence type="ECO:0000313" key="3">
    <source>
        <dbReference type="Proteomes" id="UP000076842"/>
    </source>
</evidence>
<name>A0A165DTD8_9BASI</name>
<evidence type="ECO:0000313" key="2">
    <source>
        <dbReference type="EMBL" id="KZT53509.1"/>
    </source>
</evidence>
<proteinExistence type="predicted"/>
<dbReference type="InParanoid" id="A0A165DTD8"/>
<dbReference type="AlphaFoldDB" id="A0A165DTD8"/>
<organism evidence="2 3">
    <name type="scientific">Calocera cornea HHB12733</name>
    <dbReference type="NCBI Taxonomy" id="1353952"/>
    <lineage>
        <taxon>Eukaryota</taxon>
        <taxon>Fungi</taxon>
        <taxon>Dikarya</taxon>
        <taxon>Basidiomycota</taxon>
        <taxon>Agaricomycotina</taxon>
        <taxon>Dacrymycetes</taxon>
        <taxon>Dacrymycetales</taxon>
        <taxon>Dacrymycetaceae</taxon>
        <taxon>Calocera</taxon>
    </lineage>
</organism>
<dbReference type="OrthoDB" id="3349684at2759"/>
<reference evidence="2 3" key="1">
    <citation type="journal article" date="2016" name="Mol. Biol. Evol.">
        <title>Comparative Genomics of Early-Diverging Mushroom-Forming Fungi Provides Insights into the Origins of Lignocellulose Decay Capabilities.</title>
        <authorList>
            <person name="Nagy L.G."/>
            <person name="Riley R."/>
            <person name="Tritt A."/>
            <person name="Adam C."/>
            <person name="Daum C."/>
            <person name="Floudas D."/>
            <person name="Sun H."/>
            <person name="Yadav J.S."/>
            <person name="Pangilinan J."/>
            <person name="Larsson K.H."/>
            <person name="Matsuura K."/>
            <person name="Barry K."/>
            <person name="Labutti K."/>
            <person name="Kuo R."/>
            <person name="Ohm R.A."/>
            <person name="Bhattacharya S.S."/>
            <person name="Shirouzu T."/>
            <person name="Yoshinaga Y."/>
            <person name="Martin F.M."/>
            <person name="Grigoriev I.V."/>
            <person name="Hibbett D.S."/>
        </authorList>
    </citation>
    <scope>NUCLEOTIDE SEQUENCE [LARGE SCALE GENOMIC DNA]</scope>
    <source>
        <strain evidence="2 3">HHB12733</strain>
    </source>
</reference>
<accession>A0A165DTD8</accession>
<feature type="region of interest" description="Disordered" evidence="1">
    <location>
        <begin position="19"/>
        <end position="38"/>
    </location>
</feature>
<dbReference type="EMBL" id="KV424035">
    <property type="protein sequence ID" value="KZT53509.1"/>
    <property type="molecule type" value="Genomic_DNA"/>
</dbReference>
<evidence type="ECO:0000256" key="1">
    <source>
        <dbReference type="SAM" id="MobiDB-lite"/>
    </source>
</evidence>
<dbReference type="Proteomes" id="UP000076842">
    <property type="component" value="Unassembled WGS sequence"/>
</dbReference>
<gene>
    <name evidence="2" type="ORF">CALCODRAFT_557481</name>
</gene>
<sequence length="159" mass="17354">MPPVRSERNRLWSAIVPPSLPRSVASSQPPSLAPSDRHSTSLRLLFQDTERLLQDFSKKHENLLAGTANALKGMANLDEALAATRAETVAEIKNLANAQHLALRDQLSDMGSVITSLSDGCGKMKGRLDRMDQSVGMQIKNAIEILHKRLDGMEEVSVA</sequence>